<comment type="caution">
    <text evidence="1">The sequence shown here is derived from an EMBL/GenBank/DDBJ whole genome shotgun (WGS) entry which is preliminary data.</text>
</comment>
<sequence length="50" mass="5524">MLAVLATTVSRLLTKDPRTVEVLLNQLNENTTAEDPTDEDAVELAAKNWL</sequence>
<evidence type="ECO:0000313" key="2">
    <source>
        <dbReference type="Proteomes" id="UP000018948"/>
    </source>
</evidence>
<dbReference type="Proteomes" id="UP000018948">
    <property type="component" value="Unassembled WGS sequence"/>
</dbReference>
<dbReference type="EMBL" id="ANIY01002647">
    <property type="protein sequence ID" value="ETP39722.1"/>
    <property type="molecule type" value="Genomic_DNA"/>
</dbReference>
<organism evidence="1 2">
    <name type="scientific">Phytophthora nicotianae P10297</name>
    <dbReference type="NCBI Taxonomy" id="1317064"/>
    <lineage>
        <taxon>Eukaryota</taxon>
        <taxon>Sar</taxon>
        <taxon>Stramenopiles</taxon>
        <taxon>Oomycota</taxon>
        <taxon>Peronosporomycetes</taxon>
        <taxon>Peronosporales</taxon>
        <taxon>Peronosporaceae</taxon>
        <taxon>Phytophthora</taxon>
    </lineage>
</organism>
<name>W2YX79_PHYNI</name>
<gene>
    <name evidence="1" type="ORF">F442_12816</name>
</gene>
<protein>
    <submittedName>
        <fullName evidence="1">Uncharacterized protein</fullName>
    </submittedName>
</protein>
<accession>W2YX79</accession>
<evidence type="ECO:0000313" key="1">
    <source>
        <dbReference type="EMBL" id="ETP39722.1"/>
    </source>
</evidence>
<dbReference type="AlphaFoldDB" id="W2YX79"/>
<reference evidence="1 2" key="1">
    <citation type="submission" date="2013-11" db="EMBL/GenBank/DDBJ databases">
        <title>The Genome Sequence of Phytophthora parasitica P10297.</title>
        <authorList>
            <consortium name="The Broad Institute Genomics Platform"/>
            <person name="Russ C."/>
            <person name="Tyler B."/>
            <person name="Panabieres F."/>
            <person name="Shan W."/>
            <person name="Tripathy S."/>
            <person name="Grunwald N."/>
            <person name="Machado M."/>
            <person name="Johnson C.S."/>
            <person name="Walker B."/>
            <person name="Young S.K."/>
            <person name="Zeng Q."/>
            <person name="Gargeya S."/>
            <person name="Fitzgerald M."/>
            <person name="Haas B."/>
            <person name="Abouelleil A."/>
            <person name="Allen A.W."/>
            <person name="Alvarado L."/>
            <person name="Arachchi H.M."/>
            <person name="Berlin A.M."/>
            <person name="Chapman S.B."/>
            <person name="Gainer-Dewar J."/>
            <person name="Goldberg J."/>
            <person name="Griggs A."/>
            <person name="Gujja S."/>
            <person name="Hansen M."/>
            <person name="Howarth C."/>
            <person name="Imamovic A."/>
            <person name="Ireland A."/>
            <person name="Larimer J."/>
            <person name="McCowan C."/>
            <person name="Murphy C."/>
            <person name="Pearson M."/>
            <person name="Poon T.W."/>
            <person name="Priest M."/>
            <person name="Roberts A."/>
            <person name="Saif S."/>
            <person name="Shea T."/>
            <person name="Sisk P."/>
            <person name="Sykes S."/>
            <person name="Wortman J."/>
            <person name="Nusbaum C."/>
            <person name="Birren B."/>
        </authorList>
    </citation>
    <scope>NUCLEOTIDE SEQUENCE [LARGE SCALE GENOMIC DNA]</scope>
    <source>
        <strain evidence="1 2">P10297</strain>
    </source>
</reference>
<proteinExistence type="predicted"/>